<feature type="active site" description="Nucleophile" evidence="1">
    <location>
        <position position="114"/>
    </location>
</feature>
<dbReference type="AlphaFoldDB" id="A0A8J2YBS1"/>
<reference evidence="3" key="1">
    <citation type="journal article" date="2014" name="Int. J. Syst. Evol. Microbiol.">
        <title>Complete genome sequence of Corynebacterium casei LMG S-19264T (=DSM 44701T), isolated from a smear-ripened cheese.</title>
        <authorList>
            <consortium name="US DOE Joint Genome Institute (JGI-PGF)"/>
            <person name="Walter F."/>
            <person name="Albersmeier A."/>
            <person name="Kalinowski J."/>
            <person name="Ruckert C."/>
        </authorList>
    </citation>
    <scope>NUCLEOTIDE SEQUENCE</scope>
    <source>
        <strain evidence="3">CCM 7684</strain>
    </source>
</reference>
<feature type="domain" description="L,D-TPase catalytic" evidence="2">
    <location>
        <begin position="1"/>
        <end position="138"/>
    </location>
</feature>
<dbReference type="GO" id="GO:0016740">
    <property type="term" value="F:transferase activity"/>
    <property type="evidence" value="ECO:0007669"/>
    <property type="project" value="InterPro"/>
</dbReference>
<keyword evidence="4" id="KW-1185">Reference proteome</keyword>
<dbReference type="GO" id="GO:0009252">
    <property type="term" value="P:peptidoglycan biosynthetic process"/>
    <property type="evidence" value="ECO:0007669"/>
    <property type="project" value="UniProtKB-KW"/>
</dbReference>
<dbReference type="Proteomes" id="UP000602745">
    <property type="component" value="Unassembled WGS sequence"/>
</dbReference>
<dbReference type="InterPro" id="IPR005490">
    <property type="entry name" value="LD_TPept_cat_dom"/>
</dbReference>
<dbReference type="GO" id="GO:0008360">
    <property type="term" value="P:regulation of cell shape"/>
    <property type="evidence" value="ECO:0007669"/>
    <property type="project" value="UniProtKB-UniRule"/>
</dbReference>
<dbReference type="PANTHER" id="PTHR38589">
    <property type="entry name" value="BLR0621 PROTEIN"/>
    <property type="match status" value="1"/>
</dbReference>
<accession>A0A8J2YBS1</accession>
<name>A0A8J2YBS1_9RHOB</name>
<sequence>MGTGKREGDGVTPLAILPLRRIWWRADRGQRPLTTLPLRHIRSTDGWCDAVGDRNYNRHVQRPYPTSHEAMWRDDRLYDLVVELGWNDHPRRQARGSAIFMHVARCGFKPTEGCVALTHRDLRWLLARLGPKSRMAVEA</sequence>
<proteinExistence type="predicted"/>
<dbReference type="Pfam" id="PF03734">
    <property type="entry name" value="YkuD"/>
    <property type="match status" value="1"/>
</dbReference>
<comment type="pathway">
    <text evidence="1">Cell wall biogenesis; peptidoglycan biosynthesis.</text>
</comment>
<evidence type="ECO:0000259" key="2">
    <source>
        <dbReference type="PROSITE" id="PS52029"/>
    </source>
</evidence>
<gene>
    <name evidence="3" type="ORF">GCM10007276_02340</name>
</gene>
<evidence type="ECO:0000256" key="1">
    <source>
        <dbReference type="PROSITE-ProRule" id="PRU01373"/>
    </source>
</evidence>
<reference evidence="3" key="2">
    <citation type="submission" date="2020-09" db="EMBL/GenBank/DDBJ databases">
        <authorList>
            <person name="Sun Q."/>
            <person name="Sedlacek I."/>
        </authorList>
    </citation>
    <scope>NUCLEOTIDE SEQUENCE</scope>
    <source>
        <strain evidence="3">CCM 7684</strain>
    </source>
</reference>
<evidence type="ECO:0000313" key="4">
    <source>
        <dbReference type="Proteomes" id="UP000602745"/>
    </source>
</evidence>
<organism evidence="3 4">
    <name type="scientific">Agaricicola taiwanensis</name>
    <dbReference type="NCBI Taxonomy" id="591372"/>
    <lineage>
        <taxon>Bacteria</taxon>
        <taxon>Pseudomonadati</taxon>
        <taxon>Pseudomonadota</taxon>
        <taxon>Alphaproteobacteria</taxon>
        <taxon>Rhodobacterales</taxon>
        <taxon>Paracoccaceae</taxon>
        <taxon>Agaricicola</taxon>
    </lineage>
</organism>
<dbReference type="PROSITE" id="PS52029">
    <property type="entry name" value="LD_TPASE"/>
    <property type="match status" value="1"/>
</dbReference>
<evidence type="ECO:0000313" key="3">
    <source>
        <dbReference type="EMBL" id="GGE28739.1"/>
    </source>
</evidence>
<dbReference type="EMBL" id="BMCP01000001">
    <property type="protein sequence ID" value="GGE28739.1"/>
    <property type="molecule type" value="Genomic_DNA"/>
</dbReference>
<dbReference type="PANTHER" id="PTHR38589:SF1">
    <property type="entry name" value="BLR0621 PROTEIN"/>
    <property type="match status" value="1"/>
</dbReference>
<dbReference type="GO" id="GO:0071555">
    <property type="term" value="P:cell wall organization"/>
    <property type="evidence" value="ECO:0007669"/>
    <property type="project" value="UniProtKB-UniRule"/>
</dbReference>
<comment type="caution">
    <text evidence="3">The sequence shown here is derived from an EMBL/GenBank/DDBJ whole genome shotgun (WGS) entry which is preliminary data.</text>
</comment>
<protein>
    <recommendedName>
        <fullName evidence="2">L,D-TPase catalytic domain-containing protein</fullName>
    </recommendedName>
</protein>
<keyword evidence="1" id="KW-0133">Cell shape</keyword>
<keyword evidence="1" id="KW-0961">Cell wall biogenesis/degradation</keyword>
<feature type="active site" description="Proton donor/acceptor" evidence="1">
    <location>
        <position position="102"/>
    </location>
</feature>
<keyword evidence="1" id="KW-0573">Peptidoglycan synthesis</keyword>